<proteinExistence type="evidence at transcript level"/>
<evidence type="ECO:0000313" key="1">
    <source>
        <dbReference type="EMBL" id="AFH41854.1"/>
    </source>
</evidence>
<sequence>MHALLIGWVRTSGEMGAGPSGNLICGEMALQHMELLSTSRKCRKFVFNGSQLKLSSYVCLLIKSHCKYVHSLYSNNPQGLSR</sequence>
<protein>
    <submittedName>
        <fullName evidence="1">MIP33352p1</fullName>
    </submittedName>
</protein>
<dbReference type="AlphaFoldDB" id="H9ZYP7"/>
<name>H9ZYP7_DROME</name>
<organism evidence="1">
    <name type="scientific">Drosophila melanogaster</name>
    <name type="common">Fruit fly</name>
    <dbReference type="NCBI Taxonomy" id="7227"/>
    <lineage>
        <taxon>Eukaryota</taxon>
        <taxon>Metazoa</taxon>
        <taxon>Ecdysozoa</taxon>
        <taxon>Arthropoda</taxon>
        <taxon>Hexapoda</taxon>
        <taxon>Insecta</taxon>
        <taxon>Pterygota</taxon>
        <taxon>Neoptera</taxon>
        <taxon>Endopterygota</taxon>
        <taxon>Diptera</taxon>
        <taxon>Brachycera</taxon>
        <taxon>Muscomorpha</taxon>
        <taxon>Ephydroidea</taxon>
        <taxon>Drosophilidae</taxon>
        <taxon>Drosophila</taxon>
        <taxon>Sophophora</taxon>
    </lineage>
</organism>
<accession>H9ZYP7</accession>
<reference evidence="1" key="1">
    <citation type="submission" date="2012-04" db="EMBL/GenBank/DDBJ databases">
        <authorList>
            <person name="Carlson J."/>
            <person name="Booth B."/>
            <person name="Frise E."/>
            <person name="Sandler J."/>
            <person name="Wan K."/>
            <person name="Yu C."/>
            <person name="Celniker S."/>
        </authorList>
    </citation>
    <scope>NUCLEOTIDE SEQUENCE</scope>
</reference>
<dbReference type="EMBL" id="BT133058">
    <property type="protein sequence ID" value="AFH41854.1"/>
    <property type="molecule type" value="mRNA"/>
</dbReference>